<sequence>MWWTIIFMGMVLLYPVIEEGIDALRSHDPNYQKKKEQELVAQKREKAEVLQQLKEEVGNTCLLESEQFYLLSKSSKIEATILQVTEEWLEFSLEKKDKSTVYIFKACDINNVSKIVE</sequence>
<evidence type="ECO:0000313" key="1">
    <source>
        <dbReference type="EMBL" id="KAF1304581.1"/>
    </source>
</evidence>
<reference evidence="1 2" key="1">
    <citation type="submission" date="2016-06" db="EMBL/GenBank/DDBJ databases">
        <title>Four novel species of enterococci isolated from chicken manure.</title>
        <authorList>
            <person name="Van Tyne D."/>
        </authorList>
    </citation>
    <scope>NUCLEOTIDE SEQUENCE [LARGE SCALE GENOMIC DNA]</scope>
    <source>
        <strain evidence="1 2">CU12B</strain>
    </source>
</reference>
<accession>A0ABQ6Z105</accession>
<dbReference type="Proteomes" id="UP000782705">
    <property type="component" value="Unassembled WGS sequence"/>
</dbReference>
<evidence type="ECO:0000313" key="2">
    <source>
        <dbReference type="Proteomes" id="UP000782705"/>
    </source>
</evidence>
<comment type="caution">
    <text evidence="1">The sequence shown here is derived from an EMBL/GenBank/DDBJ whole genome shotgun (WGS) entry which is preliminary data.</text>
</comment>
<proteinExistence type="predicted"/>
<dbReference type="RefSeq" id="WP_161901610.1">
    <property type="nucleotide sequence ID" value="NZ_MAEL01000031.1"/>
</dbReference>
<dbReference type="EMBL" id="MAEL01000031">
    <property type="protein sequence ID" value="KAF1304581.1"/>
    <property type="molecule type" value="Genomic_DNA"/>
</dbReference>
<name>A0ABQ6Z105_9ENTE</name>
<keyword evidence="2" id="KW-1185">Reference proteome</keyword>
<organism evidence="1 2">
    <name type="scientific">Candidatus Enterococcus willemsii</name>
    <dbReference type="NCBI Taxonomy" id="1857215"/>
    <lineage>
        <taxon>Bacteria</taxon>
        <taxon>Bacillati</taxon>
        <taxon>Bacillota</taxon>
        <taxon>Bacilli</taxon>
        <taxon>Lactobacillales</taxon>
        <taxon>Enterococcaceae</taxon>
        <taxon>Enterococcus</taxon>
    </lineage>
</organism>
<evidence type="ECO:0008006" key="3">
    <source>
        <dbReference type="Google" id="ProtNLM"/>
    </source>
</evidence>
<protein>
    <recommendedName>
        <fullName evidence="3">Stage III sporulation protein AF</fullName>
    </recommendedName>
</protein>
<gene>
    <name evidence="1" type="ORF">BAU17_10290</name>
</gene>